<dbReference type="EC" id="1.3.1.104" evidence="11"/>
<dbReference type="GO" id="GO:0141148">
    <property type="term" value="F:enoyl-[acyl-carrier-protein] reductase (NADPH) activity"/>
    <property type="evidence" value="ECO:0007669"/>
    <property type="project" value="UniProtKB-EC"/>
</dbReference>
<dbReference type="OrthoDB" id="7482721at2759"/>
<keyword evidence="10" id="KW-0275">Fatty acid biosynthesis</keyword>
<dbReference type="GeneID" id="36325487"/>
<proteinExistence type="inferred from homology"/>
<evidence type="ECO:0000256" key="2">
    <source>
        <dbReference type="ARBA" id="ARBA00010371"/>
    </source>
</evidence>
<dbReference type="STRING" id="670580.A0A1X6N642"/>
<dbReference type="PANTHER" id="PTHR43981:SF2">
    <property type="entry name" value="ENOYL-[ACYL-CARRIER-PROTEIN] REDUCTASE, MITOCHONDRIAL"/>
    <property type="match status" value="1"/>
</dbReference>
<name>A0A1X6N642_9APHY</name>
<gene>
    <name evidence="14" type="ORF">POSPLADRAFT_1054594</name>
</gene>
<accession>A0A1X6N642</accession>
<protein>
    <recommendedName>
        <fullName evidence="11">enoyl-[acyl-carrier-protein] reductase</fullName>
        <ecNumber evidence="11">1.3.1.104</ecNumber>
    </recommendedName>
</protein>
<dbReference type="EMBL" id="KZ110594">
    <property type="protein sequence ID" value="OSX63962.1"/>
    <property type="molecule type" value="Genomic_DNA"/>
</dbReference>
<dbReference type="Pfam" id="PF00107">
    <property type="entry name" value="ADH_zinc_N"/>
    <property type="match status" value="1"/>
</dbReference>
<dbReference type="InterPro" id="IPR020843">
    <property type="entry name" value="ER"/>
</dbReference>
<dbReference type="Pfam" id="PF08240">
    <property type="entry name" value="ADH_N"/>
    <property type="match status" value="1"/>
</dbReference>
<evidence type="ECO:0000256" key="10">
    <source>
        <dbReference type="ARBA" id="ARBA00023160"/>
    </source>
</evidence>
<dbReference type="AlphaFoldDB" id="A0A1X6N642"/>
<keyword evidence="5" id="KW-0521">NADP</keyword>
<evidence type="ECO:0000259" key="13">
    <source>
        <dbReference type="SMART" id="SM00829"/>
    </source>
</evidence>
<dbReference type="SUPFAM" id="SSF50129">
    <property type="entry name" value="GroES-like"/>
    <property type="match status" value="1"/>
</dbReference>
<evidence type="ECO:0000313" key="14">
    <source>
        <dbReference type="EMBL" id="OSX63962.1"/>
    </source>
</evidence>
<dbReference type="PANTHER" id="PTHR43981">
    <property type="entry name" value="ENOYL-[ACYL-CARRIER-PROTEIN] REDUCTASE, MITOCHONDRIAL"/>
    <property type="match status" value="1"/>
</dbReference>
<dbReference type="InterPro" id="IPR011032">
    <property type="entry name" value="GroES-like_sf"/>
</dbReference>
<reference evidence="14 15" key="1">
    <citation type="submission" date="2017-04" db="EMBL/GenBank/DDBJ databases">
        <title>Genome Sequence of the Model Brown-Rot Fungus Postia placenta SB12.</title>
        <authorList>
            <consortium name="DOE Joint Genome Institute"/>
            <person name="Gaskell J."/>
            <person name="Kersten P."/>
            <person name="Larrondo L.F."/>
            <person name="Canessa P."/>
            <person name="Martinez D."/>
            <person name="Hibbett D."/>
            <person name="Schmoll M."/>
            <person name="Kubicek C.P."/>
            <person name="Martinez A.T."/>
            <person name="Yadav J."/>
            <person name="Master E."/>
            <person name="Magnuson J.K."/>
            <person name="James T."/>
            <person name="Yaver D."/>
            <person name="Berka R."/>
            <person name="Labutti K."/>
            <person name="Lipzen A."/>
            <person name="Aerts A."/>
            <person name="Barry K."/>
            <person name="Henrissat B."/>
            <person name="Blanchette R."/>
            <person name="Grigoriev I."/>
            <person name="Cullen D."/>
        </authorList>
    </citation>
    <scope>NUCLEOTIDE SEQUENCE [LARGE SCALE GENOMIC DNA]</scope>
    <source>
        <strain evidence="14 15">MAD-698-R-SB12</strain>
    </source>
</reference>
<keyword evidence="15" id="KW-1185">Reference proteome</keyword>
<evidence type="ECO:0000256" key="6">
    <source>
        <dbReference type="ARBA" id="ARBA00022946"/>
    </source>
</evidence>
<dbReference type="GO" id="GO:0005739">
    <property type="term" value="C:mitochondrion"/>
    <property type="evidence" value="ECO:0007669"/>
    <property type="project" value="UniProtKB-SubCell"/>
</dbReference>
<comment type="catalytic activity">
    <reaction evidence="12">
        <text>a 2,3-saturated acyl-[ACP] + NADP(+) = a (2E)-enoyl-[ACP] + NADPH + H(+)</text>
        <dbReference type="Rhea" id="RHEA:22564"/>
        <dbReference type="Rhea" id="RHEA-COMP:9925"/>
        <dbReference type="Rhea" id="RHEA-COMP:9926"/>
        <dbReference type="ChEBI" id="CHEBI:15378"/>
        <dbReference type="ChEBI" id="CHEBI:57783"/>
        <dbReference type="ChEBI" id="CHEBI:58349"/>
        <dbReference type="ChEBI" id="CHEBI:78784"/>
        <dbReference type="ChEBI" id="CHEBI:78785"/>
        <dbReference type="EC" id="1.3.1.104"/>
    </reaction>
</comment>
<feature type="domain" description="Enoyl reductase (ER)" evidence="13">
    <location>
        <begin position="20"/>
        <end position="359"/>
    </location>
</feature>
<evidence type="ECO:0000256" key="3">
    <source>
        <dbReference type="ARBA" id="ARBA00022516"/>
    </source>
</evidence>
<evidence type="ECO:0000256" key="1">
    <source>
        <dbReference type="ARBA" id="ARBA00004173"/>
    </source>
</evidence>
<sequence length="369" mass="40030">MSARYAHRAVVFTRNGEPASVLSTLTYPALPPPPPHSLNLKFRLSPINPSDINVVEGVYPSKPEPTKSLSAGQQLTESVCVPGNEGLAEVTDVGEGVTDIQKGDWVVMAKPQAGTWSSARTLGSHEVIKLDKGNISEVNAATIAVNPPTAYLMLRDYVNLNSGDWVIQNGANSAVGQAIIQIAAQQGVKTINFVRDRPDIDALKQQLTQLGATHVFTYNELSDKSFYKSVKELTGNNPPRLLLNCVSGPTTAQLTRLLGTDARLVSYGAMSKQPLAIPTGPLIFRGLKAEGFWITGRWSKDSEKEEKQKVLNAIVQMELKEPEHEIVTLEGSLTDEQAGARVREVARKIGEGKYGKKVLLRIEDPVTNG</sequence>
<keyword evidence="9" id="KW-0496">Mitochondrion</keyword>
<comment type="similarity">
    <text evidence="2">Belongs to the zinc-containing alcohol dehydrogenase family. Quinone oxidoreductase subfamily.</text>
</comment>
<dbReference type="Proteomes" id="UP000194127">
    <property type="component" value="Unassembled WGS sequence"/>
</dbReference>
<dbReference type="InterPro" id="IPR013154">
    <property type="entry name" value="ADH-like_N"/>
</dbReference>
<keyword evidence="4" id="KW-0276">Fatty acid metabolism</keyword>
<evidence type="ECO:0000256" key="5">
    <source>
        <dbReference type="ARBA" id="ARBA00022857"/>
    </source>
</evidence>
<dbReference type="SUPFAM" id="SSF51735">
    <property type="entry name" value="NAD(P)-binding Rossmann-fold domains"/>
    <property type="match status" value="1"/>
</dbReference>
<evidence type="ECO:0000256" key="8">
    <source>
        <dbReference type="ARBA" id="ARBA00023098"/>
    </source>
</evidence>
<dbReference type="CDD" id="cd08290">
    <property type="entry name" value="ETR"/>
    <property type="match status" value="1"/>
</dbReference>
<dbReference type="GO" id="GO:0006633">
    <property type="term" value="P:fatty acid biosynthetic process"/>
    <property type="evidence" value="ECO:0007669"/>
    <property type="project" value="UniProtKB-KW"/>
</dbReference>
<dbReference type="InterPro" id="IPR051034">
    <property type="entry name" value="Mito_Enoyl-ACP_Reductase"/>
</dbReference>
<keyword evidence="3" id="KW-0444">Lipid biosynthesis</keyword>
<evidence type="ECO:0000256" key="4">
    <source>
        <dbReference type="ARBA" id="ARBA00022832"/>
    </source>
</evidence>
<evidence type="ECO:0000313" key="15">
    <source>
        <dbReference type="Proteomes" id="UP000194127"/>
    </source>
</evidence>
<dbReference type="InterPro" id="IPR036291">
    <property type="entry name" value="NAD(P)-bd_dom_sf"/>
</dbReference>
<evidence type="ECO:0000256" key="9">
    <source>
        <dbReference type="ARBA" id="ARBA00023128"/>
    </source>
</evidence>
<dbReference type="Gene3D" id="3.90.180.10">
    <property type="entry name" value="Medium-chain alcohol dehydrogenases, catalytic domain"/>
    <property type="match status" value="1"/>
</dbReference>
<dbReference type="InterPro" id="IPR013149">
    <property type="entry name" value="ADH-like_C"/>
</dbReference>
<dbReference type="RefSeq" id="XP_024340756.1">
    <property type="nucleotide sequence ID" value="XM_024480537.1"/>
</dbReference>
<comment type="subcellular location">
    <subcellularLocation>
        <location evidence="1">Mitochondrion</location>
    </subcellularLocation>
</comment>
<organism evidence="14 15">
    <name type="scientific">Postia placenta MAD-698-R-SB12</name>
    <dbReference type="NCBI Taxonomy" id="670580"/>
    <lineage>
        <taxon>Eukaryota</taxon>
        <taxon>Fungi</taxon>
        <taxon>Dikarya</taxon>
        <taxon>Basidiomycota</taxon>
        <taxon>Agaricomycotina</taxon>
        <taxon>Agaricomycetes</taxon>
        <taxon>Polyporales</taxon>
        <taxon>Adustoporiaceae</taxon>
        <taxon>Rhodonia</taxon>
    </lineage>
</organism>
<keyword evidence="8" id="KW-0443">Lipid metabolism</keyword>
<evidence type="ECO:0000256" key="7">
    <source>
        <dbReference type="ARBA" id="ARBA00023002"/>
    </source>
</evidence>
<dbReference type="FunFam" id="3.40.50.720:FF:000112">
    <property type="entry name" value="Enoyl-[acyl-carrier-protein] reductase 1, mitochondrial"/>
    <property type="match status" value="1"/>
</dbReference>
<evidence type="ECO:0000256" key="11">
    <source>
        <dbReference type="ARBA" id="ARBA00038963"/>
    </source>
</evidence>
<dbReference type="Gene3D" id="3.40.50.720">
    <property type="entry name" value="NAD(P)-binding Rossmann-like Domain"/>
    <property type="match status" value="1"/>
</dbReference>
<keyword evidence="7" id="KW-0560">Oxidoreductase</keyword>
<evidence type="ECO:0000256" key="12">
    <source>
        <dbReference type="ARBA" id="ARBA00048843"/>
    </source>
</evidence>
<dbReference type="SMART" id="SM00829">
    <property type="entry name" value="PKS_ER"/>
    <property type="match status" value="1"/>
</dbReference>
<keyword evidence="6" id="KW-0809">Transit peptide</keyword>